<dbReference type="Pfam" id="PF00069">
    <property type="entry name" value="Pkinase"/>
    <property type="match status" value="1"/>
</dbReference>
<feature type="compositionally biased region" description="Polar residues" evidence="1">
    <location>
        <begin position="991"/>
        <end position="1005"/>
    </location>
</feature>
<dbReference type="InterPro" id="IPR051681">
    <property type="entry name" value="Ser/Thr_Kinases-Pseudokinases"/>
</dbReference>
<feature type="compositionally biased region" description="Polar residues" evidence="1">
    <location>
        <begin position="1063"/>
        <end position="1075"/>
    </location>
</feature>
<sequence length="1213" mass="136665">MGIRPSHAEHNPLRQFDSEPHHHHSKHSLRFGMWQKIQHFFAKDDATHSPIECSDYEQWPQTWADRQNSAKQDPSTRPLAVGLPRQATFRRQNSERRDRLLPIEPCHAERRAVSSTRHTSISLPRRRATSSPPNWDSARTSAPAVTGASRAAAGTGDAHIQPIPPPSLDSTHPDATEDIWSQDDYRPPRPPSRTSSDDSHYPQMPIADDKVELRDELDHRWILNLSMHFRDKSDREKFFVTYAQTPTFWRRVTISCDYRNAEPGSLEMDLKELQFQRDKSMQIYESIRDSLPEIQFYDTVTNLKLETTDGRLHVHVTEDVNEIIPYPPKTTLSHILNDVAFRPMQIRESELAFDSHLSGFVYKVLHKGTVYIKKEIPGPDTVDEFLYEINALHALHDSDHVIKLEAIVLDDTESVVKGLLIGYAERGAIVDLLYDHRGAIAWEDRSRWAEQAVRGLSEIHEEGYVQGDFTLSNIVVDGEGNAKIIDINRRGCPVGWEPPEIATKIASNQRISMYIGEKSDIYQLGMTLWALAMDDDEPERHVPPLSVEEFPSDVPKWYQDIVRICLSPRPRDRLSAKELVDLFPSRIPSSSEKIPPHQRPALKLRTMKKYIDPADAVERDDILRLSSNIQEYEAPPYSPESSRDDYTFTYPKSSNYEFESETSGYDRPRGRRPPTNYAHLGKNERHHWESEDERPTPTEDLEPNIVAISPGMDREFDELELDGHPYLVSRRTFNDEELKILEGPALGESDFEEQAHPQEKGAAEATEAIGLADIFHPLPVRRPSLLATTSATSESTPRNSQDLLAALAQYRPEKSGCLESPTAKLEHAPRNSEDTIEDLGNTIEENPNNAPKLGDMTEKPENKTVYPEDVTEYLQNPTGNLEMAPNDLADSTEHLETLTDLVKSTGNIQKVPEQVDNAPENIANAPENIQKTPEQVGNVPGNPKDSTENIQKASEHTKETSRSAHEPMSIAPKKPGNTTEAIQRKPEPMNNPLQNLDNTTETTQKMLEKVEDAPENVESTIENFESATDFLSQNSDYMTPDKESDALRVKDSSNSVTPADGNTIPQKITDQSPRTATMKPPSLPFMDSGYSEPLDALGNDICFSLMSRATEKQQLLPRWDKIPEIEDSLRAANDPRLANETLDLGQNHEAALLFADIGNGDCTMSETAPPASLRDTAGKDRANTLPLWNEPLAEAELGDMAQIARPNEQQHVG</sequence>
<feature type="compositionally biased region" description="Polar residues" evidence="1">
    <location>
        <begin position="1017"/>
        <end position="1037"/>
    </location>
</feature>
<dbReference type="CDD" id="cd00180">
    <property type="entry name" value="PKc"/>
    <property type="match status" value="1"/>
</dbReference>
<dbReference type="EMBL" id="AMGX01000044">
    <property type="protein sequence ID" value="EXJ53530.1"/>
    <property type="molecule type" value="Genomic_DNA"/>
</dbReference>
<comment type="caution">
    <text evidence="3">The sequence shown here is derived from an EMBL/GenBank/DDBJ whole genome shotgun (WGS) entry which is preliminary data.</text>
</comment>
<dbReference type="RefSeq" id="XP_007751958.1">
    <property type="nucleotide sequence ID" value="XM_007753768.1"/>
</dbReference>
<dbReference type="SUPFAM" id="SSF56112">
    <property type="entry name" value="Protein kinase-like (PK-like)"/>
    <property type="match status" value="1"/>
</dbReference>
<dbReference type="Proteomes" id="UP000019471">
    <property type="component" value="Unassembled WGS sequence"/>
</dbReference>
<feature type="compositionally biased region" description="Basic and acidic residues" evidence="1">
    <location>
        <begin position="1"/>
        <end position="20"/>
    </location>
</feature>
<feature type="domain" description="Protein kinase" evidence="2">
    <location>
        <begin position="347"/>
        <end position="587"/>
    </location>
</feature>
<feature type="region of interest" description="Disordered" evidence="1">
    <location>
        <begin position="1"/>
        <end position="24"/>
    </location>
</feature>
<keyword evidence="4" id="KW-1185">Reference proteome</keyword>
<feature type="compositionally biased region" description="Polar residues" evidence="1">
    <location>
        <begin position="129"/>
        <end position="140"/>
    </location>
</feature>
<feature type="compositionally biased region" description="Basic and acidic residues" evidence="1">
    <location>
        <begin position="1039"/>
        <end position="1051"/>
    </location>
</feature>
<feature type="compositionally biased region" description="Polar residues" evidence="1">
    <location>
        <begin position="650"/>
        <end position="663"/>
    </location>
</feature>
<evidence type="ECO:0000256" key="1">
    <source>
        <dbReference type="SAM" id="MobiDB-lite"/>
    </source>
</evidence>
<gene>
    <name evidence="3" type="ORF">A1O5_13201</name>
</gene>
<dbReference type="eggNOG" id="KOG0574">
    <property type="taxonomic scope" value="Eukaryota"/>
</dbReference>
<dbReference type="GO" id="GO:0005524">
    <property type="term" value="F:ATP binding"/>
    <property type="evidence" value="ECO:0007669"/>
    <property type="project" value="InterPro"/>
</dbReference>
<dbReference type="HOGENOM" id="CLU_006696_2_0_1"/>
<dbReference type="OrthoDB" id="635774at2759"/>
<reference evidence="3 4" key="1">
    <citation type="submission" date="2013-03" db="EMBL/GenBank/DDBJ databases">
        <title>The Genome Sequence of Cladophialophora psammophila CBS 110553.</title>
        <authorList>
            <consortium name="The Broad Institute Genomics Platform"/>
            <person name="Cuomo C."/>
            <person name="de Hoog S."/>
            <person name="Gorbushina A."/>
            <person name="Walker B."/>
            <person name="Young S.K."/>
            <person name="Zeng Q."/>
            <person name="Gargeya S."/>
            <person name="Fitzgerald M."/>
            <person name="Haas B."/>
            <person name="Abouelleil A."/>
            <person name="Allen A.W."/>
            <person name="Alvarado L."/>
            <person name="Arachchi H.M."/>
            <person name="Berlin A.M."/>
            <person name="Chapman S.B."/>
            <person name="Gainer-Dewar J."/>
            <person name="Goldberg J."/>
            <person name="Griggs A."/>
            <person name="Gujja S."/>
            <person name="Hansen M."/>
            <person name="Howarth C."/>
            <person name="Imamovic A."/>
            <person name="Ireland A."/>
            <person name="Larimer J."/>
            <person name="McCowan C."/>
            <person name="Murphy C."/>
            <person name="Pearson M."/>
            <person name="Poon T.W."/>
            <person name="Priest M."/>
            <person name="Roberts A."/>
            <person name="Saif S."/>
            <person name="Shea T."/>
            <person name="Sisk P."/>
            <person name="Sykes S."/>
            <person name="Wortman J."/>
            <person name="Nusbaum C."/>
            <person name="Birren B."/>
        </authorList>
    </citation>
    <scope>NUCLEOTIDE SEQUENCE [LARGE SCALE GENOMIC DNA]</scope>
    <source>
        <strain evidence="3 4">CBS 110553</strain>
    </source>
</reference>
<dbReference type="InterPro" id="IPR000719">
    <property type="entry name" value="Prot_kinase_dom"/>
</dbReference>
<name>W9VKI0_9EURO</name>
<dbReference type="InterPro" id="IPR011009">
    <property type="entry name" value="Kinase-like_dom_sf"/>
</dbReference>
<evidence type="ECO:0000313" key="3">
    <source>
        <dbReference type="EMBL" id="EXJ53530.1"/>
    </source>
</evidence>
<keyword evidence="3" id="KW-0418">Kinase</keyword>
<dbReference type="STRING" id="1182543.W9VKI0"/>
<dbReference type="Gene3D" id="1.10.510.10">
    <property type="entry name" value="Transferase(Phosphotransferase) domain 1"/>
    <property type="match status" value="1"/>
</dbReference>
<feature type="region of interest" description="Disordered" evidence="1">
    <location>
        <begin position="925"/>
        <end position="1076"/>
    </location>
</feature>
<feature type="compositionally biased region" description="Polar residues" evidence="1">
    <location>
        <begin position="113"/>
        <end position="122"/>
    </location>
</feature>
<evidence type="ECO:0000313" key="4">
    <source>
        <dbReference type="Proteomes" id="UP000019471"/>
    </source>
</evidence>
<dbReference type="GeneID" id="19197885"/>
<accession>W9VKI0</accession>
<dbReference type="PANTHER" id="PTHR44329">
    <property type="entry name" value="SERINE/THREONINE-PROTEIN KINASE TNNI3K-RELATED"/>
    <property type="match status" value="1"/>
</dbReference>
<feature type="compositionally biased region" description="Basic and acidic residues" evidence="1">
    <location>
        <begin position="953"/>
        <end position="965"/>
    </location>
</feature>
<feature type="region of interest" description="Disordered" evidence="1">
    <location>
        <begin position="65"/>
        <end position="204"/>
    </location>
</feature>
<dbReference type="PROSITE" id="PS50011">
    <property type="entry name" value="PROTEIN_KINASE_DOM"/>
    <property type="match status" value="1"/>
</dbReference>
<feature type="region of interest" description="Disordered" evidence="1">
    <location>
        <begin position="840"/>
        <end position="862"/>
    </location>
</feature>
<feature type="compositionally biased region" description="Basic and acidic residues" evidence="1">
    <location>
        <begin position="92"/>
        <end position="112"/>
    </location>
</feature>
<keyword evidence="3" id="KW-0808">Transferase</keyword>
<organism evidence="3 4">
    <name type="scientific">Cladophialophora psammophila CBS 110553</name>
    <dbReference type="NCBI Taxonomy" id="1182543"/>
    <lineage>
        <taxon>Eukaryota</taxon>
        <taxon>Fungi</taxon>
        <taxon>Dikarya</taxon>
        <taxon>Ascomycota</taxon>
        <taxon>Pezizomycotina</taxon>
        <taxon>Eurotiomycetes</taxon>
        <taxon>Chaetothyriomycetidae</taxon>
        <taxon>Chaetothyriales</taxon>
        <taxon>Herpotrichiellaceae</taxon>
        <taxon>Cladophialophora</taxon>
    </lineage>
</organism>
<evidence type="ECO:0000259" key="2">
    <source>
        <dbReference type="PROSITE" id="PS50011"/>
    </source>
</evidence>
<dbReference type="GO" id="GO:0004674">
    <property type="term" value="F:protein serine/threonine kinase activity"/>
    <property type="evidence" value="ECO:0007669"/>
    <property type="project" value="TreeGrafter"/>
</dbReference>
<proteinExistence type="predicted"/>
<feature type="compositionally biased region" description="Basic and acidic residues" evidence="1">
    <location>
        <begin position="681"/>
        <end position="697"/>
    </location>
</feature>
<feature type="compositionally biased region" description="Polar residues" evidence="1">
    <location>
        <begin position="65"/>
        <end position="75"/>
    </location>
</feature>
<feature type="region of interest" description="Disordered" evidence="1">
    <location>
        <begin position="630"/>
        <end position="703"/>
    </location>
</feature>
<protein>
    <submittedName>
        <fullName evidence="3">STE/STE20 protein kinase</fullName>
    </submittedName>
</protein>
<dbReference type="AlphaFoldDB" id="W9VKI0"/>